<accession>A0A0H3B3V1</accession>
<dbReference type="KEGG" id="ypy:YPK_2801"/>
<evidence type="ECO:0000313" key="1">
    <source>
        <dbReference type="EMBL" id="ACA69077.1"/>
    </source>
</evidence>
<organism evidence="1">
    <name type="scientific">Yersinia pseudotuberculosis serotype O:3 (strain YPIII)</name>
    <dbReference type="NCBI Taxonomy" id="502800"/>
    <lineage>
        <taxon>Bacteria</taxon>
        <taxon>Pseudomonadati</taxon>
        <taxon>Pseudomonadota</taxon>
        <taxon>Gammaproteobacteria</taxon>
        <taxon>Enterobacterales</taxon>
        <taxon>Yersiniaceae</taxon>
        <taxon>Yersinia</taxon>
    </lineage>
</organism>
<dbReference type="EMBL" id="CP000950">
    <property type="protein sequence ID" value="ACA69077.1"/>
    <property type="molecule type" value="Genomic_DNA"/>
</dbReference>
<gene>
    <name evidence="1" type="ordered locus">YPK_2801</name>
</gene>
<proteinExistence type="predicted"/>
<protein>
    <submittedName>
        <fullName evidence="1">Uncharacterized protein</fullName>
    </submittedName>
</protein>
<dbReference type="AlphaFoldDB" id="A0A0H3B3V1"/>
<sequence>MSVDQPSRANIREKIVQLISGELDRASASEWAFEIIDDDHIRVSDQVVWKILQCLGGADLPTTDREYLYEKEDFNCWLNEIDSHE</sequence>
<dbReference type="PATRIC" id="fig|502800.11.peg.3513"/>
<name>A0A0H3B3V1_YERPY</name>
<reference evidence="1" key="1">
    <citation type="submission" date="2008-02" db="EMBL/GenBank/DDBJ databases">
        <title>Complete sequence of Yersinia pseudotuberculosis YPIII.</title>
        <authorList>
            <consortium name="US DOE Joint Genome Institute"/>
            <person name="Challacombe J.F."/>
            <person name="Bruce D."/>
            <person name="Detter J.C."/>
            <person name="Green L."/>
            <person name="Land M."/>
            <person name="Munk C."/>
            <person name="Lindler L.E."/>
            <person name="Nikolich M.P."/>
            <person name="Brettin T."/>
        </authorList>
    </citation>
    <scope>NUCLEOTIDE SEQUENCE</scope>
    <source>
        <strain evidence="1">YPIII</strain>
    </source>
</reference>